<comment type="caution">
    <text evidence="2">The sequence shown here is derived from an EMBL/GenBank/DDBJ whole genome shotgun (WGS) entry which is preliminary data.</text>
</comment>
<dbReference type="Proteomes" id="UP000297229">
    <property type="component" value="Unassembled WGS sequence"/>
</dbReference>
<dbReference type="EMBL" id="PQXM01000402">
    <property type="protein sequence ID" value="TGO72957.1"/>
    <property type="molecule type" value="Genomic_DNA"/>
</dbReference>
<feature type="compositionally biased region" description="Polar residues" evidence="1">
    <location>
        <begin position="38"/>
        <end position="47"/>
    </location>
</feature>
<dbReference type="AlphaFoldDB" id="A0A4Z1JVN5"/>
<evidence type="ECO:0000313" key="3">
    <source>
        <dbReference type="Proteomes" id="UP000297229"/>
    </source>
</evidence>
<proteinExistence type="predicted"/>
<name>A0A4Z1JVN5_9HELO</name>
<organism evidence="2 3">
    <name type="scientific">Botrytis elliptica</name>
    <dbReference type="NCBI Taxonomy" id="278938"/>
    <lineage>
        <taxon>Eukaryota</taxon>
        <taxon>Fungi</taxon>
        <taxon>Dikarya</taxon>
        <taxon>Ascomycota</taxon>
        <taxon>Pezizomycotina</taxon>
        <taxon>Leotiomycetes</taxon>
        <taxon>Helotiales</taxon>
        <taxon>Sclerotiniaceae</taxon>
        <taxon>Botrytis</taxon>
    </lineage>
</organism>
<evidence type="ECO:0000256" key="1">
    <source>
        <dbReference type="SAM" id="MobiDB-lite"/>
    </source>
</evidence>
<keyword evidence="3" id="KW-1185">Reference proteome</keyword>
<evidence type="ECO:0000313" key="2">
    <source>
        <dbReference type="EMBL" id="TGO72957.1"/>
    </source>
</evidence>
<sequence>MVDEASETNIKANSKASTTEKQGKLADESTLDRLETATPLSATNSGVMMTEEQGRLAKRLSLVQLDDVDSGNDAAEAGRQAQRTSLALNTEIMRLPLDYPLLHIGYIDEESLQGFLSQSATTEPIDRDRLQHQRHRSAVVFSRKN</sequence>
<feature type="compositionally biased region" description="Basic and acidic residues" evidence="1">
    <location>
        <begin position="21"/>
        <end position="35"/>
    </location>
</feature>
<feature type="compositionally biased region" description="Polar residues" evidence="1">
    <location>
        <begin position="7"/>
        <end position="20"/>
    </location>
</feature>
<reference evidence="2 3" key="1">
    <citation type="submission" date="2017-12" db="EMBL/GenBank/DDBJ databases">
        <title>Comparative genomics of Botrytis spp.</title>
        <authorList>
            <person name="Valero-Jimenez C.A."/>
            <person name="Tapia P."/>
            <person name="Veloso J."/>
            <person name="Silva-Moreno E."/>
            <person name="Staats M."/>
            <person name="Valdes J.H."/>
            <person name="Van Kan J.A.L."/>
        </authorList>
    </citation>
    <scope>NUCLEOTIDE SEQUENCE [LARGE SCALE GENOMIC DNA]</scope>
    <source>
        <strain evidence="2 3">Be9601</strain>
    </source>
</reference>
<feature type="region of interest" description="Disordered" evidence="1">
    <location>
        <begin position="1"/>
        <end position="49"/>
    </location>
</feature>
<protein>
    <submittedName>
        <fullName evidence="2">Uncharacterized protein</fullName>
    </submittedName>
</protein>
<gene>
    <name evidence="2" type="ORF">BELL_0404g00020</name>
</gene>
<accession>A0A4Z1JVN5</accession>